<dbReference type="Proteomes" id="UP000193560">
    <property type="component" value="Unassembled WGS sequence"/>
</dbReference>
<protein>
    <submittedName>
        <fullName evidence="2">Uncharacterized protein</fullName>
    </submittedName>
</protein>
<evidence type="ECO:0000256" key="1">
    <source>
        <dbReference type="SAM" id="MobiDB-lite"/>
    </source>
</evidence>
<gene>
    <name evidence="2" type="ORF">BCR42DRAFT_386021</name>
</gene>
<feature type="compositionally biased region" description="Basic and acidic residues" evidence="1">
    <location>
        <begin position="146"/>
        <end position="157"/>
    </location>
</feature>
<keyword evidence="3" id="KW-1185">Reference proteome</keyword>
<sequence length="157" mass="17582">MIKRLRLTEVNEIIQGSTILLVEPLLNMIIIITSPWFSSVLDSWHHCFISVPQFIPCCKGKGSPQAHLTPPLFPFYYYTHLQIFMQLNNPAPFSSYSEHDVSNVPENSDYKVIEIMGMVPHCTVLIESNPGTRNNKKTGEGGGGIHDSKNDSRKAAP</sequence>
<comment type="caution">
    <text evidence="2">The sequence shown here is derived from an EMBL/GenBank/DDBJ whole genome shotgun (WGS) entry which is preliminary data.</text>
</comment>
<dbReference type="AlphaFoldDB" id="A0A1X2J0R1"/>
<evidence type="ECO:0000313" key="3">
    <source>
        <dbReference type="Proteomes" id="UP000193560"/>
    </source>
</evidence>
<feature type="region of interest" description="Disordered" evidence="1">
    <location>
        <begin position="128"/>
        <end position="157"/>
    </location>
</feature>
<name>A0A1X2J0R1_9FUNG</name>
<evidence type="ECO:0000313" key="2">
    <source>
        <dbReference type="EMBL" id="ORZ25381.1"/>
    </source>
</evidence>
<proteinExistence type="predicted"/>
<accession>A0A1X2J0R1</accession>
<reference evidence="2 3" key="1">
    <citation type="submission" date="2016-07" db="EMBL/GenBank/DDBJ databases">
        <title>Pervasive Adenine N6-methylation of Active Genes in Fungi.</title>
        <authorList>
            <consortium name="DOE Joint Genome Institute"/>
            <person name="Mondo S.J."/>
            <person name="Dannebaum R.O."/>
            <person name="Kuo R.C."/>
            <person name="Labutti K."/>
            <person name="Haridas S."/>
            <person name="Kuo A."/>
            <person name="Salamov A."/>
            <person name="Ahrendt S.R."/>
            <person name="Lipzen A."/>
            <person name="Sullivan W."/>
            <person name="Andreopoulos W.B."/>
            <person name="Clum A."/>
            <person name="Lindquist E."/>
            <person name="Daum C."/>
            <person name="Ramamoorthy G.K."/>
            <person name="Gryganskyi A."/>
            <person name="Culley D."/>
            <person name="Magnuson J.K."/>
            <person name="James T.Y."/>
            <person name="O'Malley M.A."/>
            <person name="Stajich J.E."/>
            <person name="Spatafora J.W."/>
            <person name="Visel A."/>
            <person name="Grigoriev I.V."/>
        </authorList>
    </citation>
    <scope>NUCLEOTIDE SEQUENCE [LARGE SCALE GENOMIC DNA]</scope>
    <source>
        <strain evidence="2 3">NRRL 1336</strain>
    </source>
</reference>
<dbReference type="EMBL" id="MCGE01000001">
    <property type="protein sequence ID" value="ORZ25381.1"/>
    <property type="molecule type" value="Genomic_DNA"/>
</dbReference>
<organism evidence="2 3">
    <name type="scientific">Absidia repens</name>
    <dbReference type="NCBI Taxonomy" id="90262"/>
    <lineage>
        <taxon>Eukaryota</taxon>
        <taxon>Fungi</taxon>
        <taxon>Fungi incertae sedis</taxon>
        <taxon>Mucoromycota</taxon>
        <taxon>Mucoromycotina</taxon>
        <taxon>Mucoromycetes</taxon>
        <taxon>Mucorales</taxon>
        <taxon>Cunninghamellaceae</taxon>
        <taxon>Absidia</taxon>
    </lineage>
</organism>